<dbReference type="UniPathway" id="UPA00344"/>
<dbReference type="NCBIfam" id="TIGR00177">
    <property type="entry name" value="molyb_syn"/>
    <property type="match status" value="1"/>
</dbReference>
<dbReference type="NCBIfam" id="NF045515">
    <property type="entry name" value="Glp_gephyrin"/>
    <property type="match status" value="1"/>
</dbReference>
<dbReference type="InterPro" id="IPR001453">
    <property type="entry name" value="MoaB/Mog_dom"/>
</dbReference>
<dbReference type="InterPro" id="IPR036425">
    <property type="entry name" value="MoaB/Mog-like_dom_sf"/>
</dbReference>
<dbReference type="AlphaFoldDB" id="A0A7K3NRI1"/>
<dbReference type="PANTHER" id="PTHR10192">
    <property type="entry name" value="MOLYBDOPTERIN BIOSYNTHESIS PROTEIN"/>
    <property type="match status" value="1"/>
</dbReference>
<dbReference type="Gene3D" id="2.170.190.11">
    <property type="entry name" value="Molybdopterin biosynthesis moea protein, domain 3"/>
    <property type="match status" value="1"/>
</dbReference>
<protein>
    <recommendedName>
        <fullName evidence="6">Molybdopterin molybdenumtransferase</fullName>
        <ecNumber evidence="6">2.10.1.1</ecNumber>
    </recommendedName>
</protein>
<dbReference type="InterPro" id="IPR036135">
    <property type="entry name" value="MoeA_linker/N_sf"/>
</dbReference>
<comment type="catalytic activity">
    <reaction evidence="5">
        <text>adenylyl-molybdopterin + molybdate = Mo-molybdopterin + AMP + H(+)</text>
        <dbReference type="Rhea" id="RHEA:35047"/>
        <dbReference type="ChEBI" id="CHEBI:15378"/>
        <dbReference type="ChEBI" id="CHEBI:36264"/>
        <dbReference type="ChEBI" id="CHEBI:62727"/>
        <dbReference type="ChEBI" id="CHEBI:71302"/>
        <dbReference type="ChEBI" id="CHEBI:456215"/>
        <dbReference type="EC" id="2.10.1.1"/>
    </reaction>
</comment>
<proteinExistence type="inferred from homology"/>
<dbReference type="EC" id="2.10.1.1" evidence="6"/>
<keyword evidence="6" id="KW-0500">Molybdenum</keyword>
<keyword evidence="4 6" id="KW-0501">Molybdenum cofactor biosynthesis</keyword>
<dbReference type="CDD" id="cd00887">
    <property type="entry name" value="MoeA"/>
    <property type="match status" value="1"/>
</dbReference>
<dbReference type="SUPFAM" id="SSF63882">
    <property type="entry name" value="MoeA N-terminal region -like"/>
    <property type="match status" value="1"/>
</dbReference>
<keyword evidence="9" id="KW-1185">Reference proteome</keyword>
<dbReference type="GO" id="GO:0006777">
    <property type="term" value="P:Mo-molybdopterin cofactor biosynthetic process"/>
    <property type="evidence" value="ECO:0007669"/>
    <property type="project" value="UniProtKB-UniRule"/>
</dbReference>
<comment type="similarity">
    <text evidence="3 6">Belongs to the MoeA family.</text>
</comment>
<keyword evidence="6" id="KW-0479">Metal-binding</keyword>
<dbReference type="InterPro" id="IPR005111">
    <property type="entry name" value="MoeA_C_domain_IV"/>
</dbReference>
<keyword evidence="6 8" id="KW-0808">Transferase</keyword>
<name>A0A7K3NRI1_9BACT</name>
<accession>A0A7K3NRI1</accession>
<evidence type="ECO:0000256" key="1">
    <source>
        <dbReference type="ARBA" id="ARBA00002901"/>
    </source>
</evidence>
<dbReference type="Pfam" id="PF03454">
    <property type="entry name" value="MoeA_C"/>
    <property type="match status" value="1"/>
</dbReference>
<dbReference type="Pfam" id="PF00994">
    <property type="entry name" value="MoCF_biosynth"/>
    <property type="match status" value="1"/>
</dbReference>
<dbReference type="GO" id="GO:0061599">
    <property type="term" value="F:molybdopterin molybdotransferase activity"/>
    <property type="evidence" value="ECO:0007669"/>
    <property type="project" value="UniProtKB-UniRule"/>
</dbReference>
<dbReference type="Gene3D" id="3.90.105.10">
    <property type="entry name" value="Molybdopterin biosynthesis moea protein, domain 2"/>
    <property type="match status" value="1"/>
</dbReference>
<dbReference type="GO" id="GO:0005829">
    <property type="term" value="C:cytosol"/>
    <property type="evidence" value="ECO:0007669"/>
    <property type="project" value="TreeGrafter"/>
</dbReference>
<dbReference type="SUPFAM" id="SSF53218">
    <property type="entry name" value="Molybdenum cofactor biosynthesis proteins"/>
    <property type="match status" value="1"/>
</dbReference>
<feature type="domain" description="MoaB/Mog" evidence="7">
    <location>
        <begin position="186"/>
        <end position="325"/>
    </location>
</feature>
<comment type="function">
    <text evidence="1 6">Catalyzes the insertion of molybdate into adenylated molybdopterin with the concomitant release of AMP.</text>
</comment>
<dbReference type="InterPro" id="IPR036688">
    <property type="entry name" value="MoeA_C_domain_IV_sf"/>
</dbReference>
<evidence type="ECO:0000256" key="5">
    <source>
        <dbReference type="ARBA" id="ARBA00047317"/>
    </source>
</evidence>
<comment type="cofactor">
    <cofactor evidence="6">
        <name>Mg(2+)</name>
        <dbReference type="ChEBI" id="CHEBI:18420"/>
    </cofactor>
</comment>
<keyword evidence="6" id="KW-0460">Magnesium</keyword>
<dbReference type="GO" id="GO:0046872">
    <property type="term" value="F:metal ion binding"/>
    <property type="evidence" value="ECO:0007669"/>
    <property type="project" value="UniProtKB-UniRule"/>
</dbReference>
<evidence type="ECO:0000256" key="4">
    <source>
        <dbReference type="ARBA" id="ARBA00023150"/>
    </source>
</evidence>
<evidence type="ECO:0000256" key="2">
    <source>
        <dbReference type="ARBA" id="ARBA00005046"/>
    </source>
</evidence>
<comment type="pathway">
    <text evidence="2 6">Cofactor biosynthesis; molybdopterin biosynthesis.</text>
</comment>
<dbReference type="RefSeq" id="WP_163303829.1">
    <property type="nucleotide sequence ID" value="NZ_JAAGRQ010000138.1"/>
</dbReference>
<evidence type="ECO:0000259" key="7">
    <source>
        <dbReference type="SMART" id="SM00852"/>
    </source>
</evidence>
<organism evidence="8 9">
    <name type="scientific">Desulfolutivibrio sulfodismutans</name>
    <dbReference type="NCBI Taxonomy" id="63561"/>
    <lineage>
        <taxon>Bacteria</taxon>
        <taxon>Pseudomonadati</taxon>
        <taxon>Thermodesulfobacteriota</taxon>
        <taxon>Desulfovibrionia</taxon>
        <taxon>Desulfovibrionales</taxon>
        <taxon>Desulfovibrionaceae</taxon>
        <taxon>Desulfolutivibrio</taxon>
    </lineage>
</organism>
<sequence length="412" mass="42618">MNKDFFRVVSPARFLELLGQFPPLAAETVELDAARGRFLARDVVAAEDVPPRSRAAMDGYAVRAADVFGAGEANPAYLDCAMDVPIGVIPSAPLPPGTCARIVTGGMLPEGADAVVMVEHTFDMGAGVVEFRKFAAPGDHVMHRGDDARVGVVALPAGRRLRAQEIGLLAALGVTCPAVGARPRVAVLSTGDELTPIHATPPPGGIRDVNTHALCALLRDFGAKPVALGLVPDDQQAIHAALALAVADSDAVLVSGGSSVGARDFTLAALAALHDSEILAHGVAVSPGKPTILARVGLKPVIGLPGQVTSAQVVMTLFGKPLVERLMGDPHALTRKPFTFPATLARNLASKPGREDHVRVRLEYVGGDIPLAHPVLGRSGLLKTLLDADGLVAIDAACEGLEAGSRVAVRPL</sequence>
<gene>
    <name evidence="8" type="ORF">G3N56_18655</name>
</gene>
<reference evidence="8 9" key="1">
    <citation type="submission" date="2020-02" db="EMBL/GenBank/DDBJ databases">
        <title>Comparative genomics of sulfur disproportionating microorganisms.</title>
        <authorList>
            <person name="Ward L.M."/>
            <person name="Bertran E."/>
            <person name="Johnston D.T."/>
        </authorList>
    </citation>
    <scope>NUCLEOTIDE SEQUENCE [LARGE SCALE GENOMIC DNA]</scope>
    <source>
        <strain evidence="8 9">DSM 3696</strain>
    </source>
</reference>
<dbReference type="Gene3D" id="3.40.980.10">
    <property type="entry name" value="MoaB/Mog-like domain"/>
    <property type="match status" value="1"/>
</dbReference>
<dbReference type="InterPro" id="IPR038987">
    <property type="entry name" value="MoeA-like"/>
</dbReference>
<dbReference type="Gene3D" id="2.40.340.10">
    <property type="entry name" value="MoeA, C-terminal, domain IV"/>
    <property type="match status" value="1"/>
</dbReference>
<dbReference type="EMBL" id="JAAGRQ010000138">
    <property type="protein sequence ID" value="NDY58761.1"/>
    <property type="molecule type" value="Genomic_DNA"/>
</dbReference>
<dbReference type="Proteomes" id="UP000469724">
    <property type="component" value="Unassembled WGS sequence"/>
</dbReference>
<dbReference type="SUPFAM" id="SSF63867">
    <property type="entry name" value="MoeA C-terminal domain-like"/>
    <property type="match status" value="1"/>
</dbReference>
<dbReference type="InterPro" id="IPR005110">
    <property type="entry name" value="MoeA_linker/N"/>
</dbReference>
<comment type="caution">
    <text evidence="8">The sequence shown here is derived from an EMBL/GenBank/DDBJ whole genome shotgun (WGS) entry which is preliminary data.</text>
</comment>
<evidence type="ECO:0000256" key="3">
    <source>
        <dbReference type="ARBA" id="ARBA00010763"/>
    </source>
</evidence>
<evidence type="ECO:0000256" key="6">
    <source>
        <dbReference type="RuleBase" id="RU365090"/>
    </source>
</evidence>
<dbReference type="PANTHER" id="PTHR10192:SF5">
    <property type="entry name" value="GEPHYRIN"/>
    <property type="match status" value="1"/>
</dbReference>
<dbReference type="Pfam" id="PF03453">
    <property type="entry name" value="MoeA_N"/>
    <property type="match status" value="1"/>
</dbReference>
<evidence type="ECO:0000313" key="9">
    <source>
        <dbReference type="Proteomes" id="UP000469724"/>
    </source>
</evidence>
<dbReference type="SMART" id="SM00852">
    <property type="entry name" value="MoCF_biosynth"/>
    <property type="match status" value="1"/>
</dbReference>
<evidence type="ECO:0000313" key="8">
    <source>
        <dbReference type="EMBL" id="NDY58761.1"/>
    </source>
</evidence>